<protein>
    <submittedName>
        <fullName evidence="3">Polysaccharide deacetylase</fullName>
    </submittedName>
</protein>
<dbReference type="PANTHER" id="PTHR47561">
    <property type="entry name" value="POLYSACCHARIDE DEACETYLASE FAMILY PROTEIN (AFU_ORTHOLOGUE AFUA_6G05030)"/>
    <property type="match status" value="1"/>
</dbReference>
<sequence>MSNSASHSSTASPVSAASDASVSDPAQVPSWQWSESVWRGHVEAVRAGRPLTPARWPGESRVAVALSFDSDHETIPLRDGETSPGRLAQGEYGARVGAVRILELLERRGVPATFFMPAVSALLHPEEVRQYAEEGHEVAVHGWIHERNTLLAAEDERTLISRALDTLTQLTGTRPTGIRTPSWDFSDSTLQTILDLGFAYDSSLMADDEPYEVVAEGRATGLVEIPVDWIRDDAPYFTMDRYTGVRPYTRPRDVLEIWKDEFDAAYREGGVFQLTLHPHVIGHRSRLVILRELLDHIGAHAGVWYATHAQLADVARAQLADAAGTQLLSRPDSPSPERAR</sequence>
<organism evidence="3 4">
    <name type="scientific">Streptomyces olivaceiscleroticus</name>
    <dbReference type="NCBI Taxonomy" id="68245"/>
    <lineage>
        <taxon>Bacteria</taxon>
        <taxon>Bacillati</taxon>
        <taxon>Actinomycetota</taxon>
        <taxon>Actinomycetes</taxon>
        <taxon>Kitasatosporales</taxon>
        <taxon>Streptomycetaceae</taxon>
        <taxon>Streptomyces</taxon>
    </lineage>
</organism>
<proteinExistence type="predicted"/>
<dbReference type="InterPro" id="IPR002509">
    <property type="entry name" value="NODB_dom"/>
</dbReference>
<keyword evidence="4" id="KW-1185">Reference proteome</keyword>
<name>A0ABP3JHE6_9ACTN</name>
<dbReference type="PROSITE" id="PS51677">
    <property type="entry name" value="NODB"/>
    <property type="match status" value="1"/>
</dbReference>
<comment type="caution">
    <text evidence="3">The sequence shown here is derived from an EMBL/GenBank/DDBJ whole genome shotgun (WGS) entry which is preliminary data.</text>
</comment>
<reference evidence="4" key="1">
    <citation type="journal article" date="2019" name="Int. J. Syst. Evol. Microbiol.">
        <title>The Global Catalogue of Microorganisms (GCM) 10K type strain sequencing project: providing services to taxonomists for standard genome sequencing and annotation.</title>
        <authorList>
            <consortium name="The Broad Institute Genomics Platform"/>
            <consortium name="The Broad Institute Genome Sequencing Center for Infectious Disease"/>
            <person name="Wu L."/>
            <person name="Ma J."/>
        </authorList>
    </citation>
    <scope>NUCLEOTIDE SEQUENCE [LARGE SCALE GENOMIC DNA]</scope>
    <source>
        <strain evidence="4">JCM 4805</strain>
    </source>
</reference>
<feature type="region of interest" description="Disordered" evidence="1">
    <location>
        <begin position="1"/>
        <end position="24"/>
    </location>
</feature>
<dbReference type="InterPro" id="IPR037950">
    <property type="entry name" value="PgdA-like"/>
</dbReference>
<evidence type="ECO:0000313" key="3">
    <source>
        <dbReference type="EMBL" id="GAA0451045.1"/>
    </source>
</evidence>
<dbReference type="Gene3D" id="3.20.20.370">
    <property type="entry name" value="Glycoside hydrolase/deacetylase"/>
    <property type="match status" value="1"/>
</dbReference>
<dbReference type="InterPro" id="IPR011330">
    <property type="entry name" value="Glyco_hydro/deAcase_b/a-brl"/>
</dbReference>
<dbReference type="EMBL" id="BAAABY010000009">
    <property type="protein sequence ID" value="GAA0451045.1"/>
    <property type="molecule type" value="Genomic_DNA"/>
</dbReference>
<feature type="domain" description="NodB homology" evidence="2">
    <location>
        <begin position="82"/>
        <end position="306"/>
    </location>
</feature>
<dbReference type="Proteomes" id="UP001500909">
    <property type="component" value="Unassembled WGS sequence"/>
</dbReference>
<dbReference type="CDD" id="cd10938">
    <property type="entry name" value="CE4_HpPgdA_like"/>
    <property type="match status" value="1"/>
</dbReference>
<accession>A0ABP3JHE6</accession>
<dbReference type="SUPFAM" id="SSF88713">
    <property type="entry name" value="Glycoside hydrolase/deacetylase"/>
    <property type="match status" value="1"/>
</dbReference>
<evidence type="ECO:0000259" key="2">
    <source>
        <dbReference type="PROSITE" id="PS51677"/>
    </source>
</evidence>
<dbReference type="RefSeq" id="WP_346093809.1">
    <property type="nucleotide sequence ID" value="NZ_BAAABY010000009.1"/>
</dbReference>
<dbReference type="PANTHER" id="PTHR47561:SF1">
    <property type="entry name" value="POLYSACCHARIDE DEACETYLASE FAMILY PROTEIN (AFU_ORTHOLOGUE AFUA_6G05030)"/>
    <property type="match status" value="1"/>
</dbReference>
<gene>
    <name evidence="3" type="ORF">GCM10010361_13910</name>
</gene>
<evidence type="ECO:0000313" key="4">
    <source>
        <dbReference type="Proteomes" id="UP001500909"/>
    </source>
</evidence>
<dbReference type="Pfam" id="PF01522">
    <property type="entry name" value="Polysacc_deac_1"/>
    <property type="match status" value="1"/>
</dbReference>
<evidence type="ECO:0000256" key="1">
    <source>
        <dbReference type="SAM" id="MobiDB-lite"/>
    </source>
</evidence>